<gene>
    <name evidence="2" type="ORF">GCM10023092_20160</name>
</gene>
<evidence type="ECO:0000313" key="2">
    <source>
        <dbReference type="EMBL" id="GAA4455825.1"/>
    </source>
</evidence>
<dbReference type="RefSeq" id="WP_344826324.1">
    <property type="nucleotide sequence ID" value="NZ_BAABEZ010000022.1"/>
</dbReference>
<reference evidence="3" key="1">
    <citation type="journal article" date="2019" name="Int. J. Syst. Evol. Microbiol.">
        <title>The Global Catalogue of Microorganisms (GCM) 10K type strain sequencing project: providing services to taxonomists for standard genome sequencing and annotation.</title>
        <authorList>
            <consortium name="The Broad Institute Genomics Platform"/>
            <consortium name="The Broad Institute Genome Sequencing Center for Infectious Disease"/>
            <person name="Wu L."/>
            <person name="Ma J."/>
        </authorList>
    </citation>
    <scope>NUCLEOTIDE SEQUENCE [LARGE SCALE GENOMIC DNA]</scope>
    <source>
        <strain evidence="3">JCM 31921</strain>
    </source>
</reference>
<evidence type="ECO:0008006" key="4">
    <source>
        <dbReference type="Google" id="ProtNLM"/>
    </source>
</evidence>
<dbReference type="Gene3D" id="2.60.40.10">
    <property type="entry name" value="Immunoglobulins"/>
    <property type="match status" value="1"/>
</dbReference>
<evidence type="ECO:0000313" key="3">
    <source>
        <dbReference type="Proteomes" id="UP001501410"/>
    </source>
</evidence>
<dbReference type="InterPro" id="IPR013783">
    <property type="entry name" value="Ig-like_fold"/>
</dbReference>
<keyword evidence="3" id="KW-1185">Reference proteome</keyword>
<evidence type="ECO:0000256" key="1">
    <source>
        <dbReference type="SAM" id="SignalP"/>
    </source>
</evidence>
<accession>A0ABP8MW43</accession>
<proteinExistence type="predicted"/>
<sequence length="395" mass="41763">MKNIILFCSIILLSVFASCKKKEDTKPTINPVFTITGLVDQNLVVPDTADMSLSVKQSQGASEKVTLSAEGLPAYITAAFTNVSGTPPFESGLSLYADKGAVMGTYAVKVNVKGDVSGVVGSFTMNITVGANKDGTFGRDTTYVSAPESQQSRNVFFEQFSGASCINCPDANTLASSLKSTWGDRLVLVNYHTYNAGAIFAPVSGVSKYDFRDSLATQISSYLFGGLYAIPAASIDRVAVGGNMQISQDNWTSQTGSRIATVAPVNLTLNATYSASENTVTVKVHIAYTQTVSADNILTIGVIESGIVDAQAATAGVVPDYVHDYVFRKSLLPSATGLAILNKLNTKESGRVYECAFRFKPSGAWNLDKCRIVAAVSNNSSAGKAVLQAQSVPLK</sequence>
<keyword evidence="1" id="KW-0732">Signal</keyword>
<name>A0ABP8MW43_9BACT</name>
<protein>
    <recommendedName>
        <fullName evidence="4">Omp28-related outer membrane protein</fullName>
    </recommendedName>
</protein>
<dbReference type="Pfam" id="PF11551">
    <property type="entry name" value="Omp28"/>
    <property type="match status" value="1"/>
</dbReference>
<feature type="signal peptide" evidence="1">
    <location>
        <begin position="1"/>
        <end position="17"/>
    </location>
</feature>
<dbReference type="PROSITE" id="PS51257">
    <property type="entry name" value="PROKAR_LIPOPROTEIN"/>
    <property type="match status" value="1"/>
</dbReference>
<organism evidence="2 3">
    <name type="scientific">Rurimicrobium arvi</name>
    <dbReference type="NCBI Taxonomy" id="2049916"/>
    <lineage>
        <taxon>Bacteria</taxon>
        <taxon>Pseudomonadati</taxon>
        <taxon>Bacteroidota</taxon>
        <taxon>Chitinophagia</taxon>
        <taxon>Chitinophagales</taxon>
        <taxon>Chitinophagaceae</taxon>
        <taxon>Rurimicrobium</taxon>
    </lineage>
</organism>
<comment type="caution">
    <text evidence="2">The sequence shown here is derived from an EMBL/GenBank/DDBJ whole genome shotgun (WGS) entry which is preliminary data.</text>
</comment>
<dbReference type="Proteomes" id="UP001501410">
    <property type="component" value="Unassembled WGS sequence"/>
</dbReference>
<feature type="chain" id="PRO_5046815326" description="Omp28-related outer membrane protein" evidence="1">
    <location>
        <begin position="18"/>
        <end position="395"/>
    </location>
</feature>
<dbReference type="InterPro" id="IPR021615">
    <property type="entry name" value="Omp28"/>
</dbReference>
<dbReference type="EMBL" id="BAABEZ010000022">
    <property type="protein sequence ID" value="GAA4455825.1"/>
    <property type="molecule type" value="Genomic_DNA"/>
</dbReference>